<organism evidence="2 3">
    <name type="scientific">Stephania cephalantha</name>
    <dbReference type="NCBI Taxonomy" id="152367"/>
    <lineage>
        <taxon>Eukaryota</taxon>
        <taxon>Viridiplantae</taxon>
        <taxon>Streptophyta</taxon>
        <taxon>Embryophyta</taxon>
        <taxon>Tracheophyta</taxon>
        <taxon>Spermatophyta</taxon>
        <taxon>Magnoliopsida</taxon>
        <taxon>Ranunculales</taxon>
        <taxon>Menispermaceae</taxon>
        <taxon>Menispermoideae</taxon>
        <taxon>Cissampelideae</taxon>
        <taxon>Stephania</taxon>
    </lineage>
</organism>
<name>A0AAP0HNG8_9MAGN</name>
<keyword evidence="3" id="KW-1185">Reference proteome</keyword>
<dbReference type="AlphaFoldDB" id="A0AAP0HNG8"/>
<sequence length="108" mass="12004">MDDQQRRIGGADGDSSARRWRGCDAGEEKRLQRRRRRVAAMATAASAWQRGERRGGAMSDRSLLDEGCDSTNFDDAMEVRCTSPNFSCDLHDLSNLNGINGHQGLMML</sequence>
<proteinExistence type="predicted"/>
<feature type="compositionally biased region" description="Basic and acidic residues" evidence="1">
    <location>
        <begin position="15"/>
        <end position="26"/>
    </location>
</feature>
<evidence type="ECO:0000313" key="3">
    <source>
        <dbReference type="Proteomes" id="UP001419268"/>
    </source>
</evidence>
<comment type="caution">
    <text evidence="2">The sequence shown here is derived from an EMBL/GenBank/DDBJ whole genome shotgun (WGS) entry which is preliminary data.</text>
</comment>
<accession>A0AAP0HNG8</accession>
<feature type="region of interest" description="Disordered" evidence="1">
    <location>
        <begin position="1"/>
        <end position="26"/>
    </location>
</feature>
<protein>
    <submittedName>
        <fullName evidence="2">Uncharacterized protein</fullName>
    </submittedName>
</protein>
<reference evidence="2 3" key="1">
    <citation type="submission" date="2024-01" db="EMBL/GenBank/DDBJ databases">
        <title>Genome assemblies of Stephania.</title>
        <authorList>
            <person name="Yang L."/>
        </authorList>
    </citation>
    <scope>NUCLEOTIDE SEQUENCE [LARGE SCALE GENOMIC DNA]</scope>
    <source>
        <strain evidence="2">JXDWG</strain>
        <tissue evidence="2">Leaf</tissue>
    </source>
</reference>
<dbReference type="EMBL" id="JBBNAG010000012">
    <property type="protein sequence ID" value="KAK9089385.1"/>
    <property type="molecule type" value="Genomic_DNA"/>
</dbReference>
<evidence type="ECO:0000256" key="1">
    <source>
        <dbReference type="SAM" id="MobiDB-lite"/>
    </source>
</evidence>
<evidence type="ECO:0000313" key="2">
    <source>
        <dbReference type="EMBL" id="KAK9089385.1"/>
    </source>
</evidence>
<dbReference type="Proteomes" id="UP001419268">
    <property type="component" value="Unassembled WGS sequence"/>
</dbReference>
<gene>
    <name evidence="2" type="ORF">Scep_028467</name>
</gene>